<dbReference type="PROSITE" id="PS51194">
    <property type="entry name" value="HELICASE_CTER"/>
    <property type="match status" value="1"/>
</dbReference>
<keyword evidence="2" id="KW-0547">Nucleotide-binding</keyword>
<evidence type="ECO:0000256" key="3">
    <source>
        <dbReference type="ARBA" id="ARBA00022801"/>
    </source>
</evidence>
<dbReference type="InterPro" id="IPR036390">
    <property type="entry name" value="WH_DNA-bd_sf"/>
</dbReference>
<dbReference type="Pfam" id="PF00271">
    <property type="entry name" value="Helicase_C"/>
    <property type="match status" value="1"/>
</dbReference>
<organism evidence="14 15">
    <name type="scientific">Gomphillus americanus</name>
    <dbReference type="NCBI Taxonomy" id="1940652"/>
    <lineage>
        <taxon>Eukaryota</taxon>
        <taxon>Fungi</taxon>
        <taxon>Dikarya</taxon>
        <taxon>Ascomycota</taxon>
        <taxon>Pezizomycotina</taxon>
        <taxon>Lecanoromycetes</taxon>
        <taxon>OSLEUM clade</taxon>
        <taxon>Ostropomycetidae</taxon>
        <taxon>Ostropales</taxon>
        <taxon>Graphidaceae</taxon>
        <taxon>Gomphilloideae</taxon>
        <taxon>Gomphillus</taxon>
    </lineage>
</organism>
<dbReference type="Gene3D" id="1.10.150.20">
    <property type="entry name" value="5' to 3' exonuclease, C-terminal subdomain"/>
    <property type="match status" value="1"/>
</dbReference>
<dbReference type="SUPFAM" id="SSF46785">
    <property type="entry name" value="Winged helix' DNA-binding domain"/>
    <property type="match status" value="1"/>
</dbReference>
<dbReference type="InterPro" id="IPR027417">
    <property type="entry name" value="P-loop_NTPase"/>
</dbReference>
<dbReference type="Pfam" id="PF00270">
    <property type="entry name" value="DEAD"/>
    <property type="match status" value="1"/>
</dbReference>
<dbReference type="InterPro" id="IPR052247">
    <property type="entry name" value="Meiotic_Crossover_Helicase"/>
</dbReference>
<feature type="region of interest" description="Disordered" evidence="11">
    <location>
        <begin position="64"/>
        <end position="106"/>
    </location>
</feature>
<feature type="domain" description="Helicase C-terminal" evidence="13">
    <location>
        <begin position="418"/>
        <end position="608"/>
    </location>
</feature>
<comment type="catalytic activity">
    <reaction evidence="10">
        <text>ATP + H2O = ADP + phosphate + H(+)</text>
        <dbReference type="Rhea" id="RHEA:13065"/>
        <dbReference type="ChEBI" id="CHEBI:15377"/>
        <dbReference type="ChEBI" id="CHEBI:15378"/>
        <dbReference type="ChEBI" id="CHEBI:30616"/>
        <dbReference type="ChEBI" id="CHEBI:43474"/>
        <dbReference type="ChEBI" id="CHEBI:456216"/>
        <dbReference type="EC" id="5.6.2.4"/>
    </reaction>
</comment>
<feature type="compositionally biased region" description="Polar residues" evidence="11">
    <location>
        <begin position="140"/>
        <end position="151"/>
    </location>
</feature>
<evidence type="ECO:0000256" key="1">
    <source>
        <dbReference type="ARBA" id="ARBA00010140"/>
    </source>
</evidence>
<dbReference type="InterPro" id="IPR011545">
    <property type="entry name" value="DEAD/DEAH_box_helicase_dom"/>
</dbReference>
<dbReference type="PANTHER" id="PTHR47835">
    <property type="entry name" value="HFM1, ATP DEPENDENT DNA HELICASE HOMOLOG"/>
    <property type="match status" value="1"/>
</dbReference>
<dbReference type="PROSITE" id="PS51192">
    <property type="entry name" value="HELICASE_ATP_BIND_1"/>
    <property type="match status" value="1"/>
</dbReference>
<dbReference type="EMBL" id="CAJPDQ010000021">
    <property type="protein sequence ID" value="CAF9924286.1"/>
    <property type="molecule type" value="Genomic_DNA"/>
</dbReference>
<keyword evidence="7" id="KW-0469">Meiosis</keyword>
<dbReference type="FunFam" id="1.10.10.10:FF:000012">
    <property type="entry name" value="U5 small nuclear ribonucleoprotein helicase"/>
    <property type="match status" value="1"/>
</dbReference>
<protein>
    <recommendedName>
        <fullName evidence="9">DNA 3'-5' helicase</fullName>
        <ecNumber evidence="9">5.6.2.4</ecNumber>
    </recommendedName>
</protein>
<keyword evidence="4" id="KW-0347">Helicase</keyword>
<dbReference type="GO" id="GO:0051321">
    <property type="term" value="P:meiotic cell cycle"/>
    <property type="evidence" value="ECO:0007669"/>
    <property type="project" value="UniProtKB-KW"/>
</dbReference>
<evidence type="ECO:0000256" key="7">
    <source>
        <dbReference type="ARBA" id="ARBA00023254"/>
    </source>
</evidence>
<evidence type="ECO:0000256" key="2">
    <source>
        <dbReference type="ARBA" id="ARBA00022741"/>
    </source>
</evidence>
<keyword evidence="3" id="KW-0378">Hydrolase</keyword>
<evidence type="ECO:0000256" key="10">
    <source>
        <dbReference type="ARBA" id="ARBA00048988"/>
    </source>
</evidence>
<dbReference type="InterPro" id="IPR001650">
    <property type="entry name" value="Helicase_C-like"/>
</dbReference>
<dbReference type="GO" id="GO:0016787">
    <property type="term" value="F:hydrolase activity"/>
    <property type="evidence" value="ECO:0007669"/>
    <property type="project" value="UniProtKB-KW"/>
</dbReference>
<dbReference type="OrthoDB" id="5575at2759"/>
<evidence type="ECO:0000256" key="4">
    <source>
        <dbReference type="ARBA" id="ARBA00022806"/>
    </source>
</evidence>
<feature type="region of interest" description="Disordered" evidence="11">
    <location>
        <begin position="121"/>
        <end position="151"/>
    </location>
</feature>
<evidence type="ECO:0000259" key="12">
    <source>
        <dbReference type="PROSITE" id="PS51192"/>
    </source>
</evidence>
<gene>
    <name evidence="14" type="ORF">GOMPHAMPRED_003581</name>
</gene>
<name>A0A8H3FGP9_9LECA</name>
<feature type="domain" description="Helicase ATP-binding" evidence="12">
    <location>
        <begin position="206"/>
        <end position="380"/>
    </location>
</feature>
<comment type="catalytic activity">
    <reaction evidence="8">
        <text>Couples ATP hydrolysis with the unwinding of duplex DNA by translocating in the 3'-5' direction.</text>
        <dbReference type="EC" id="5.6.2.4"/>
    </reaction>
</comment>
<dbReference type="SUPFAM" id="SSF158702">
    <property type="entry name" value="Sec63 N-terminal domain-like"/>
    <property type="match status" value="1"/>
</dbReference>
<keyword evidence="5" id="KW-0067">ATP-binding</keyword>
<evidence type="ECO:0000256" key="6">
    <source>
        <dbReference type="ARBA" id="ARBA00023235"/>
    </source>
</evidence>
<evidence type="ECO:0000259" key="13">
    <source>
        <dbReference type="PROSITE" id="PS51194"/>
    </source>
</evidence>
<dbReference type="GO" id="GO:0005524">
    <property type="term" value="F:ATP binding"/>
    <property type="evidence" value="ECO:0007669"/>
    <property type="project" value="UniProtKB-KW"/>
</dbReference>
<dbReference type="InterPro" id="IPR014001">
    <property type="entry name" value="Helicase_ATP-bd"/>
</dbReference>
<evidence type="ECO:0000256" key="8">
    <source>
        <dbReference type="ARBA" id="ARBA00034617"/>
    </source>
</evidence>
<evidence type="ECO:0000313" key="14">
    <source>
        <dbReference type="EMBL" id="CAF9924286.1"/>
    </source>
</evidence>
<comment type="similarity">
    <text evidence="1">Belongs to the helicase family. SKI2 subfamily.</text>
</comment>
<dbReference type="SMART" id="SM00973">
    <property type="entry name" value="Sec63"/>
    <property type="match status" value="1"/>
</dbReference>
<evidence type="ECO:0000256" key="9">
    <source>
        <dbReference type="ARBA" id="ARBA00034808"/>
    </source>
</evidence>
<dbReference type="Gene3D" id="1.10.10.10">
    <property type="entry name" value="Winged helix-like DNA-binding domain superfamily/Winged helix DNA-binding domain"/>
    <property type="match status" value="1"/>
</dbReference>
<dbReference type="PANTHER" id="PTHR47835:SF3">
    <property type="entry name" value="HELICASE FOR MEIOSIS 1"/>
    <property type="match status" value="1"/>
</dbReference>
<dbReference type="SMART" id="SM00490">
    <property type="entry name" value="HELICc"/>
    <property type="match status" value="1"/>
</dbReference>
<dbReference type="InterPro" id="IPR057842">
    <property type="entry name" value="WH_MER3"/>
</dbReference>
<dbReference type="SMART" id="SM00487">
    <property type="entry name" value="DEXDc"/>
    <property type="match status" value="1"/>
</dbReference>
<evidence type="ECO:0000256" key="5">
    <source>
        <dbReference type="ARBA" id="ARBA00022840"/>
    </source>
</evidence>
<dbReference type="InterPro" id="IPR036388">
    <property type="entry name" value="WH-like_DNA-bd_sf"/>
</dbReference>
<accession>A0A8H3FGP9</accession>
<dbReference type="Proteomes" id="UP000664169">
    <property type="component" value="Unassembled WGS sequence"/>
</dbReference>
<dbReference type="Pfam" id="PF02889">
    <property type="entry name" value="Sec63"/>
    <property type="match status" value="1"/>
</dbReference>
<evidence type="ECO:0000313" key="15">
    <source>
        <dbReference type="Proteomes" id="UP000664169"/>
    </source>
</evidence>
<proteinExistence type="inferred from homology"/>
<keyword evidence="15" id="KW-1185">Reference proteome</keyword>
<comment type="caution">
    <text evidence="14">The sequence shown here is derived from an EMBL/GenBank/DDBJ whole genome shotgun (WGS) entry which is preliminary data.</text>
</comment>
<dbReference type="EC" id="5.6.2.4" evidence="9"/>
<keyword evidence="6" id="KW-0413">Isomerase</keyword>
<feature type="compositionally biased region" description="Low complexity" evidence="11">
    <location>
        <begin position="122"/>
        <end position="137"/>
    </location>
</feature>
<sequence>MAPFADITVRSQRTPHDRACLEEDDPFRFDEQQLRYDGYDNEGQVRPSQWHTPDLSRHGISSLQQTSSYMLPVPPASSRPRLSYADTPVKDHNGPHIPNSGKLRRFSNSYKEPNLNLYCYQPSSSAASPNRSPASRNESQEGSTPTTSPFFNQENAVNCRLEGSINTSRMPVLGGIGLVSVHELPDRLQSLFPHPVFNHMQSRCFKLAYACDDNLVVSAPTASGKTTIFELAICRIITKMDITNVKIVYIGPTKSLCEERNEDWSNRFRHLGITCSLLTGDSNSNQQYNLKRSQLIVTTPEKWDSITRKWQDKDKLMKLVRLLLIDEIHILGEDRGATVEAVVTRMKSIGRSIRLVALSATVPNAADVAAWVGKSSKDSSTPAHLEVFGNEFRPCMLQKFVLPFAYRNDGHEFALDHQLNSRLPSIVEQHSIGKPIMVFCSTRNSTKATAKYLAETWKKASKKLWPGPRNIPCVQDEDLKTLLSSGIAYHHAGVHAEDRKRIEKAYLDGGLMIICCTSTLAVGVNLPCHLVIIKNTIKWTGGTVSEYSDLEIMQMLGRAGRPQFGDRGIGVILTRADKVAKYESMAEGKELLESHLHLKLIEHLNAEITLGTIRSLQDAKSWLASTFFFIRLQKNREYYLLGDLAWNASIDQELEHLCVTNISELRRHDMIEATAYSATEFGELMTKQYVPFKTMISFMNVAQGAKVNDILAILCSAEDFRDLKLERGKASLCKTCINTLDIGHAIYSQDKHAEKIALIIQLDLNGGAHPAGTNIKCSNSSLRSEALTVFSRLPRFQHLLRCLIECRRIRQDGISVGSALELSRSLSARAWDNTPLVMKQLRGVGPVTVRKLRDLGIKTFDDLRITPVELLDRCGKNTLFGTKLLSAAREFPSLRITASVQRKDAFDSHPGIYCRAEVGFVNATVPVTFNKKRVSLNLVILRSDGHLVLYKHIQDVDRPSEMVMFFSAELEEHKQKIICQVSCDEIAGTLQEAIIDPDIPAHMFVSCKKTETFRSHVRVSPVIRAKSSRPSEVDEFTDDSLEVEDFLAAELEGFRPISSFQALADTANINHSKKHAVHRKAICLAPKGDIRVAMDSARQTKTKSITPGGQAGLDQLPVKESAHSDEAYSNVNEKSRWKKPTSKTIKNTKSKFDNHRASNLPTKVTKPALVTKHSTSSLDKIYNSARSHTLPTALLARNLVTTTEQNMAPQDSAPCDFSTADGIDEGWSEDTAEPGIRTQSNVWPAEHLPSPGTTASQVPIDHRRRRPHQRLLDISSDSDLDGFQSQNPSYQIGAPCTSKRKTNNDVHGSSKKVCIEKQINHCISSAVSRQVSASPAFNDHTGGSAPISSPIETADISPQFAHDEVAEMSQEIAFYQPFKDTDKNEMDFMAQFEDCCEFID</sequence>
<reference evidence="14" key="1">
    <citation type="submission" date="2021-03" db="EMBL/GenBank/DDBJ databases">
        <authorList>
            <person name="Tagirdzhanova G."/>
        </authorList>
    </citation>
    <scope>NUCLEOTIDE SEQUENCE</scope>
</reference>
<dbReference type="GO" id="GO:0043138">
    <property type="term" value="F:3'-5' DNA helicase activity"/>
    <property type="evidence" value="ECO:0007669"/>
    <property type="project" value="UniProtKB-EC"/>
</dbReference>
<dbReference type="Gene3D" id="1.10.3380.10">
    <property type="entry name" value="Sec63 N-terminal domain-like domain"/>
    <property type="match status" value="1"/>
</dbReference>
<dbReference type="Pfam" id="PF23445">
    <property type="entry name" value="WHD_SNRNP200"/>
    <property type="match status" value="1"/>
</dbReference>
<feature type="region of interest" description="Disordered" evidence="11">
    <location>
        <begin position="1120"/>
        <end position="1142"/>
    </location>
</feature>
<dbReference type="SUPFAM" id="SSF52540">
    <property type="entry name" value="P-loop containing nucleoside triphosphate hydrolases"/>
    <property type="match status" value="1"/>
</dbReference>
<dbReference type="InterPro" id="IPR004179">
    <property type="entry name" value="Sec63-dom"/>
</dbReference>
<evidence type="ECO:0000256" key="11">
    <source>
        <dbReference type="SAM" id="MobiDB-lite"/>
    </source>
</evidence>
<dbReference type="CDD" id="cd18795">
    <property type="entry name" value="SF2_C_Ski2"/>
    <property type="match status" value="1"/>
</dbReference>
<dbReference type="Gene3D" id="3.40.50.300">
    <property type="entry name" value="P-loop containing nucleotide triphosphate hydrolases"/>
    <property type="match status" value="2"/>
</dbReference>
<dbReference type="GO" id="GO:0003676">
    <property type="term" value="F:nucleic acid binding"/>
    <property type="evidence" value="ECO:0007669"/>
    <property type="project" value="InterPro"/>
</dbReference>